<sequence length="119" mass="13263">MTENCIRLRAAAAKVPSLSTNLSIEIFEERMSRCPYLWVSCEGPIPFPTNVPGITSVEAIYADLLRQMVLSNSEQPAGMLKHIGVADVLVHLAESQLCCMLTHIRMPEYGWTDRVTRDG</sequence>
<dbReference type="AlphaFoldDB" id="A0AAQ3T1M6"/>
<dbReference type="Proteomes" id="UP001341281">
    <property type="component" value="Chromosome 03"/>
</dbReference>
<accession>A0AAQ3T1M6</accession>
<proteinExistence type="predicted"/>
<evidence type="ECO:0000313" key="2">
    <source>
        <dbReference type="Proteomes" id="UP001341281"/>
    </source>
</evidence>
<protein>
    <submittedName>
        <fullName evidence="1">Uncharacterized protein</fullName>
    </submittedName>
</protein>
<organism evidence="1 2">
    <name type="scientific">Paspalum notatum var. saurae</name>
    <dbReference type="NCBI Taxonomy" id="547442"/>
    <lineage>
        <taxon>Eukaryota</taxon>
        <taxon>Viridiplantae</taxon>
        <taxon>Streptophyta</taxon>
        <taxon>Embryophyta</taxon>
        <taxon>Tracheophyta</taxon>
        <taxon>Spermatophyta</taxon>
        <taxon>Magnoliopsida</taxon>
        <taxon>Liliopsida</taxon>
        <taxon>Poales</taxon>
        <taxon>Poaceae</taxon>
        <taxon>PACMAD clade</taxon>
        <taxon>Panicoideae</taxon>
        <taxon>Andropogonodae</taxon>
        <taxon>Paspaleae</taxon>
        <taxon>Paspalinae</taxon>
        <taxon>Paspalum</taxon>
    </lineage>
</organism>
<name>A0AAQ3T1M6_PASNO</name>
<dbReference type="EMBL" id="CP144747">
    <property type="protein sequence ID" value="WVZ64490.1"/>
    <property type="molecule type" value="Genomic_DNA"/>
</dbReference>
<reference evidence="1 2" key="1">
    <citation type="submission" date="2024-02" db="EMBL/GenBank/DDBJ databases">
        <title>High-quality chromosome-scale genome assembly of Pensacola bahiagrass (Paspalum notatum Flugge var. saurae).</title>
        <authorList>
            <person name="Vega J.M."/>
            <person name="Podio M."/>
            <person name="Orjuela J."/>
            <person name="Siena L.A."/>
            <person name="Pessino S.C."/>
            <person name="Combes M.C."/>
            <person name="Mariac C."/>
            <person name="Albertini E."/>
            <person name="Pupilli F."/>
            <person name="Ortiz J.P.A."/>
            <person name="Leblanc O."/>
        </authorList>
    </citation>
    <scope>NUCLEOTIDE SEQUENCE [LARGE SCALE GENOMIC DNA]</scope>
    <source>
        <strain evidence="1">R1</strain>
        <tissue evidence="1">Leaf</tissue>
    </source>
</reference>
<evidence type="ECO:0000313" key="1">
    <source>
        <dbReference type="EMBL" id="WVZ64490.1"/>
    </source>
</evidence>
<keyword evidence="2" id="KW-1185">Reference proteome</keyword>
<gene>
    <name evidence="1" type="ORF">U9M48_013997</name>
</gene>